<dbReference type="InterPro" id="IPR050221">
    <property type="entry name" value="26S_Proteasome_ATPase"/>
</dbReference>
<protein>
    <submittedName>
        <fullName evidence="12">AAA family ATPase</fullName>
    </submittedName>
</protein>
<dbReference type="Proteomes" id="UP001596406">
    <property type="component" value="Unassembled WGS sequence"/>
</dbReference>
<evidence type="ECO:0000313" key="12">
    <source>
        <dbReference type="EMBL" id="MFC6834883.1"/>
    </source>
</evidence>
<evidence type="ECO:0000256" key="8">
    <source>
        <dbReference type="ARBA" id="ARBA00023186"/>
    </source>
</evidence>
<keyword evidence="5" id="KW-0067">ATP-binding</keyword>
<keyword evidence="7 9" id="KW-0175">Coiled coil</keyword>
<dbReference type="GO" id="GO:0005524">
    <property type="term" value="F:ATP binding"/>
    <property type="evidence" value="ECO:0007669"/>
    <property type="project" value="UniProtKB-KW"/>
</dbReference>
<dbReference type="PANTHER" id="PTHR23073">
    <property type="entry name" value="26S PROTEASOME REGULATORY SUBUNIT"/>
    <property type="match status" value="1"/>
</dbReference>
<keyword evidence="8" id="KW-0143">Chaperone</keyword>
<dbReference type="GO" id="GO:0005737">
    <property type="term" value="C:cytoplasm"/>
    <property type="evidence" value="ECO:0007669"/>
    <property type="project" value="UniProtKB-SubCell"/>
</dbReference>
<feature type="coiled-coil region" evidence="9">
    <location>
        <begin position="25"/>
        <end position="80"/>
    </location>
</feature>
<evidence type="ECO:0000313" key="13">
    <source>
        <dbReference type="Proteomes" id="UP001596406"/>
    </source>
</evidence>
<dbReference type="Gene3D" id="3.40.50.300">
    <property type="entry name" value="P-loop containing nucleotide triphosphate hydrolases"/>
    <property type="match status" value="1"/>
</dbReference>
<dbReference type="Pfam" id="PF00004">
    <property type="entry name" value="AAA"/>
    <property type="match status" value="1"/>
</dbReference>
<dbReference type="Gene3D" id="2.40.50.140">
    <property type="entry name" value="Nucleic acid-binding proteins"/>
    <property type="match status" value="1"/>
</dbReference>
<dbReference type="InterPro" id="IPR027417">
    <property type="entry name" value="P-loop_NTPase"/>
</dbReference>
<sequence>MSRSPSLPDRPQLELDPEMSPAERLDALRDHFTRLAAVNDQLEDQLEDANSRRDALEGDVDELQRENEALKAAAQYLATVEEISGDEAVLKQHGNNQEVLTDIPPRLRDDLEAGDRVAINDSFTVQRILEQETDARAQAMEVTANPEVVYDDIGGLDDQILEVREAVEEPLLNPTQFESVGIDPPSGVLLHGPPGTGKTMLAKAVANETDATFIKMAGSELVQKFIGEGSRLVRDLFQLASEREPAVIFIDEIDAIASKRTDSKTSGDAEVQRTMMQLLAEMDGFDD</sequence>
<evidence type="ECO:0000256" key="3">
    <source>
        <dbReference type="ARBA" id="ARBA00022490"/>
    </source>
</evidence>
<evidence type="ECO:0000256" key="9">
    <source>
        <dbReference type="SAM" id="Coils"/>
    </source>
</evidence>
<comment type="caution">
    <text evidence="12">The sequence shown here is derived from an EMBL/GenBank/DDBJ whole genome shotgun (WGS) entry which is preliminary data.</text>
</comment>
<feature type="region of interest" description="Disordered" evidence="10">
    <location>
        <begin position="1"/>
        <end position="21"/>
    </location>
</feature>
<evidence type="ECO:0000256" key="2">
    <source>
        <dbReference type="ARBA" id="ARBA00006914"/>
    </source>
</evidence>
<dbReference type="AlphaFoldDB" id="A0ABD5U4C1"/>
<organism evidence="12 13">
    <name type="scientific">Halomarina ordinaria</name>
    <dbReference type="NCBI Taxonomy" id="3033939"/>
    <lineage>
        <taxon>Archaea</taxon>
        <taxon>Methanobacteriati</taxon>
        <taxon>Methanobacteriota</taxon>
        <taxon>Stenosarchaea group</taxon>
        <taxon>Halobacteria</taxon>
        <taxon>Halobacteriales</taxon>
        <taxon>Natronomonadaceae</taxon>
        <taxon>Halomarina</taxon>
    </lineage>
</organism>
<dbReference type="InterPro" id="IPR003593">
    <property type="entry name" value="AAA+_ATPase"/>
</dbReference>
<accession>A0ABD5U4C1</accession>
<dbReference type="InterPro" id="IPR003959">
    <property type="entry name" value="ATPase_AAA_core"/>
</dbReference>
<keyword evidence="6" id="KW-0647">Proteasome</keyword>
<evidence type="ECO:0000256" key="10">
    <source>
        <dbReference type="SAM" id="MobiDB-lite"/>
    </source>
</evidence>
<evidence type="ECO:0000256" key="1">
    <source>
        <dbReference type="ARBA" id="ARBA00004496"/>
    </source>
</evidence>
<dbReference type="GO" id="GO:0000502">
    <property type="term" value="C:proteasome complex"/>
    <property type="evidence" value="ECO:0007669"/>
    <property type="project" value="UniProtKB-KW"/>
</dbReference>
<keyword evidence="13" id="KW-1185">Reference proteome</keyword>
<evidence type="ECO:0000259" key="11">
    <source>
        <dbReference type="SMART" id="SM00382"/>
    </source>
</evidence>
<dbReference type="RefSeq" id="WP_304446595.1">
    <property type="nucleotide sequence ID" value="NZ_JARRAH010000001.1"/>
</dbReference>
<dbReference type="FunFam" id="3.40.50.300:FF:000033">
    <property type="entry name" value="26S protease regulatory subunit 6B"/>
    <property type="match status" value="1"/>
</dbReference>
<gene>
    <name evidence="12" type="ORF">ACFQHK_00005</name>
</gene>
<comment type="subcellular location">
    <subcellularLocation>
        <location evidence="1">Cytoplasm</location>
    </subcellularLocation>
</comment>
<dbReference type="SMART" id="SM00382">
    <property type="entry name" value="AAA"/>
    <property type="match status" value="1"/>
</dbReference>
<keyword evidence="3" id="KW-0963">Cytoplasm</keyword>
<evidence type="ECO:0000256" key="7">
    <source>
        <dbReference type="ARBA" id="ARBA00023054"/>
    </source>
</evidence>
<name>A0ABD5U4C1_9EURY</name>
<dbReference type="InterPro" id="IPR012340">
    <property type="entry name" value="NA-bd_OB-fold"/>
</dbReference>
<reference evidence="12 13" key="1">
    <citation type="journal article" date="2019" name="Int. J. Syst. Evol. Microbiol.">
        <title>The Global Catalogue of Microorganisms (GCM) 10K type strain sequencing project: providing services to taxonomists for standard genome sequencing and annotation.</title>
        <authorList>
            <consortium name="The Broad Institute Genomics Platform"/>
            <consortium name="The Broad Institute Genome Sequencing Center for Infectious Disease"/>
            <person name="Wu L."/>
            <person name="Ma J."/>
        </authorList>
    </citation>
    <scope>NUCLEOTIDE SEQUENCE [LARGE SCALE GENOMIC DNA]</scope>
    <source>
        <strain evidence="12 13">PSRA2</strain>
    </source>
</reference>
<evidence type="ECO:0000256" key="6">
    <source>
        <dbReference type="ARBA" id="ARBA00022942"/>
    </source>
</evidence>
<evidence type="ECO:0000256" key="5">
    <source>
        <dbReference type="ARBA" id="ARBA00022840"/>
    </source>
</evidence>
<evidence type="ECO:0000256" key="4">
    <source>
        <dbReference type="ARBA" id="ARBA00022741"/>
    </source>
</evidence>
<proteinExistence type="inferred from homology"/>
<dbReference type="SUPFAM" id="SSF52540">
    <property type="entry name" value="P-loop containing nucleoside triphosphate hydrolases"/>
    <property type="match status" value="1"/>
</dbReference>
<keyword evidence="4" id="KW-0547">Nucleotide-binding</keyword>
<comment type="similarity">
    <text evidence="2">Belongs to the AAA ATPase family.</text>
</comment>
<feature type="domain" description="AAA+ ATPase" evidence="11">
    <location>
        <begin position="184"/>
        <end position="286"/>
    </location>
</feature>
<feature type="non-terminal residue" evidence="12">
    <location>
        <position position="287"/>
    </location>
</feature>
<dbReference type="EMBL" id="JBHSXM010000001">
    <property type="protein sequence ID" value="MFC6834883.1"/>
    <property type="molecule type" value="Genomic_DNA"/>
</dbReference>